<organism evidence="1 2">
    <name type="scientific">Microbacterium sediminis</name>
    <dbReference type="NCBI Taxonomy" id="904291"/>
    <lineage>
        <taxon>Bacteria</taxon>
        <taxon>Bacillati</taxon>
        <taxon>Actinomycetota</taxon>
        <taxon>Actinomycetes</taxon>
        <taxon>Micrococcales</taxon>
        <taxon>Microbacteriaceae</taxon>
        <taxon>Microbacterium</taxon>
    </lineage>
</organism>
<dbReference type="Proteomes" id="UP000093355">
    <property type="component" value="Unassembled WGS sequence"/>
</dbReference>
<sequence>MLVLFGRLILDYIPLFDREWRPKGAMLVVAEVVYTITDPPIRFLRRFIPPLRVGGVAIDFAFAITMFVCIILLSVTSFFAAM</sequence>
<dbReference type="EMBL" id="LXMD01000027">
    <property type="protein sequence ID" value="OCG73221.1"/>
    <property type="molecule type" value="Genomic_DNA"/>
</dbReference>
<name>A0A1B9N9D6_9MICO</name>
<comment type="caution">
    <text evidence="1">The sequence shown here is derived from an EMBL/GenBank/DDBJ whole genome shotgun (WGS) entry which is preliminary data.</text>
</comment>
<dbReference type="Pfam" id="PF02325">
    <property type="entry name" value="CCB3_YggT"/>
    <property type="match status" value="1"/>
</dbReference>
<evidence type="ECO:0000313" key="2">
    <source>
        <dbReference type="Proteomes" id="UP000093355"/>
    </source>
</evidence>
<dbReference type="OrthoDB" id="3216131at2"/>
<gene>
    <name evidence="1" type="ORF">A7J15_09450</name>
</gene>
<reference evidence="1 2" key="1">
    <citation type="submission" date="2016-05" db="EMBL/GenBank/DDBJ databases">
        <authorList>
            <person name="Lavstsen T."/>
            <person name="Jespersen J.S."/>
        </authorList>
    </citation>
    <scope>NUCLEOTIDE SEQUENCE [LARGE SCALE GENOMIC DNA]</scope>
    <source>
        <strain evidence="1 2">YLB-01</strain>
    </source>
</reference>
<evidence type="ECO:0000313" key="1">
    <source>
        <dbReference type="EMBL" id="OCG73221.1"/>
    </source>
</evidence>
<dbReference type="STRING" id="904291.A7J15_09450"/>
<dbReference type="InterPro" id="IPR003425">
    <property type="entry name" value="CCB3/YggT"/>
</dbReference>
<proteinExistence type="predicted"/>
<dbReference type="RefSeq" id="WP_067027412.1">
    <property type="nucleotide sequence ID" value="NZ_CP038256.1"/>
</dbReference>
<dbReference type="AlphaFoldDB" id="A0A1B9N9D6"/>
<dbReference type="GO" id="GO:0016020">
    <property type="term" value="C:membrane"/>
    <property type="evidence" value="ECO:0007669"/>
    <property type="project" value="InterPro"/>
</dbReference>
<protein>
    <submittedName>
        <fullName evidence="1">Uncharacterized protein</fullName>
    </submittedName>
</protein>
<accession>A0A1B9N9D6</accession>
<keyword evidence="2" id="KW-1185">Reference proteome</keyword>